<organism evidence="3 4">
    <name type="scientific">Hyphomicrobium sulfonivorans</name>
    <dbReference type="NCBI Taxonomy" id="121290"/>
    <lineage>
        <taxon>Bacteria</taxon>
        <taxon>Pseudomonadati</taxon>
        <taxon>Pseudomonadota</taxon>
        <taxon>Alphaproteobacteria</taxon>
        <taxon>Hyphomicrobiales</taxon>
        <taxon>Hyphomicrobiaceae</taxon>
        <taxon>Hyphomicrobium</taxon>
    </lineage>
</organism>
<feature type="signal peptide" evidence="2">
    <location>
        <begin position="1"/>
        <end position="25"/>
    </location>
</feature>
<dbReference type="Proteomes" id="UP000059074">
    <property type="component" value="Unassembled WGS sequence"/>
</dbReference>
<evidence type="ECO:0008006" key="5">
    <source>
        <dbReference type="Google" id="ProtNLM"/>
    </source>
</evidence>
<sequence length="207" mass="22243">MKHHFAAAVLAFVALPIVLAAGAHADAPVDLKWSQLMPPIDPAQRKPKTFFSGATPQAEMNAQAANQPPMPDQPAGGEHDGPLPPSSYQEGAFMSMKRRQPGANLPPRVVKELDGKRVRIGGYVVPLDFEATTIKEFLLVPFVGACIHVPPPPANQIIYVKSEEGFEIAGQFDPVWVTGTITTEPAITGLADTGYTIAAEVVDRRKE</sequence>
<dbReference type="OrthoDB" id="9812956at2"/>
<dbReference type="AlphaFoldDB" id="A0A120CV78"/>
<evidence type="ECO:0000313" key="3">
    <source>
        <dbReference type="EMBL" id="KWT67379.1"/>
    </source>
</evidence>
<dbReference type="Gene3D" id="2.40.50.870">
    <property type="entry name" value="Protein of unknown function (DUF3299)"/>
    <property type="match status" value="1"/>
</dbReference>
<dbReference type="Pfam" id="PF11736">
    <property type="entry name" value="DUF3299"/>
    <property type="match status" value="1"/>
</dbReference>
<name>A0A120CV78_HYPSL</name>
<evidence type="ECO:0000256" key="2">
    <source>
        <dbReference type="SAM" id="SignalP"/>
    </source>
</evidence>
<dbReference type="InterPro" id="IPR021727">
    <property type="entry name" value="DUF3299"/>
</dbReference>
<comment type="caution">
    <text evidence="3">The sequence shown here is derived from an EMBL/GenBank/DDBJ whole genome shotgun (WGS) entry which is preliminary data.</text>
</comment>
<protein>
    <recommendedName>
        <fullName evidence="5">Lipoprotein</fullName>
    </recommendedName>
</protein>
<accession>A0A120CV78</accession>
<evidence type="ECO:0000313" key="4">
    <source>
        <dbReference type="Proteomes" id="UP000059074"/>
    </source>
</evidence>
<feature type="region of interest" description="Disordered" evidence="1">
    <location>
        <begin position="60"/>
        <end position="86"/>
    </location>
</feature>
<dbReference type="EMBL" id="LMTR01000065">
    <property type="protein sequence ID" value="KWT67379.1"/>
    <property type="molecule type" value="Genomic_DNA"/>
</dbReference>
<keyword evidence="2" id="KW-0732">Signal</keyword>
<dbReference type="STRING" id="121290.APY04_1944"/>
<dbReference type="PATRIC" id="fig|121290.4.peg.3341"/>
<proteinExistence type="predicted"/>
<reference evidence="3 4" key="1">
    <citation type="submission" date="2015-10" db="EMBL/GenBank/DDBJ databases">
        <title>Transcriptomic analysis of a linuron degrading triple-species bacterial consortium.</title>
        <authorList>
            <person name="Albers P."/>
        </authorList>
    </citation>
    <scope>NUCLEOTIDE SEQUENCE [LARGE SCALE GENOMIC DNA]</scope>
    <source>
        <strain evidence="3 4">WDL6</strain>
    </source>
</reference>
<feature type="chain" id="PRO_5007163950" description="Lipoprotein" evidence="2">
    <location>
        <begin position="26"/>
        <end position="207"/>
    </location>
</feature>
<dbReference type="RefSeq" id="WP_068461952.1">
    <property type="nucleotide sequence ID" value="NZ_LMTR01000065.1"/>
</dbReference>
<gene>
    <name evidence="3" type="ORF">APY04_1944</name>
</gene>
<evidence type="ECO:0000256" key="1">
    <source>
        <dbReference type="SAM" id="MobiDB-lite"/>
    </source>
</evidence>
<keyword evidence="4" id="KW-1185">Reference proteome</keyword>